<evidence type="ECO:0000256" key="11">
    <source>
        <dbReference type="ARBA" id="ARBA00022989"/>
    </source>
</evidence>
<comment type="caution">
    <text evidence="19">The sequence shown here is derived from an EMBL/GenBank/DDBJ whole genome shotgun (WGS) entry which is preliminary data.</text>
</comment>
<feature type="binding site" evidence="16">
    <location>
        <position position="251"/>
    </location>
    <ligand>
        <name>chlorophyll a</name>
        <dbReference type="ChEBI" id="CHEBI:58416"/>
        <label>1</label>
    </ligand>
</feature>
<keyword evidence="13 17" id="KW-0793">Thylakoid</keyword>
<feature type="binding site" evidence="16">
    <location>
        <position position="98"/>
    </location>
    <ligand>
        <name>chlorophyll a</name>
        <dbReference type="ChEBI" id="CHEBI:58416"/>
        <label>1</label>
    </ligand>
</feature>
<feature type="binding site" evidence="16">
    <location>
        <position position="215"/>
    </location>
    <ligand>
        <name>chlorophyll a</name>
        <dbReference type="ChEBI" id="CHEBI:58416"/>
        <label>1</label>
    </ligand>
</feature>
<feature type="binding site" description="axial binding residue" evidence="16">
    <location>
        <position position="153"/>
    </location>
    <ligand>
        <name>chlorophyll b</name>
        <dbReference type="ChEBI" id="CHEBI:61721"/>
        <label>1</label>
    </ligand>
    <ligandPart>
        <name>Mg</name>
        <dbReference type="ChEBI" id="CHEBI:25107"/>
    </ligandPart>
</feature>
<keyword evidence="7" id="KW-0812">Transmembrane</keyword>
<keyword evidence="18" id="KW-0175">Coiled coil</keyword>
<evidence type="ECO:0000256" key="9">
    <source>
        <dbReference type="ARBA" id="ARBA00022836"/>
    </source>
</evidence>
<proteinExistence type="inferred from homology"/>
<evidence type="ECO:0000256" key="13">
    <source>
        <dbReference type="ARBA" id="ARBA00023078"/>
    </source>
</evidence>
<evidence type="ECO:0000256" key="14">
    <source>
        <dbReference type="ARBA" id="ARBA00023136"/>
    </source>
</evidence>
<protein>
    <recommendedName>
        <fullName evidence="17">Chlorophyll a-b binding protein, chloroplastic</fullName>
    </recommendedName>
</protein>
<feature type="binding site" evidence="16">
    <location>
        <position position="258"/>
    </location>
    <ligand>
        <name>chlorophyll a</name>
        <dbReference type="ChEBI" id="CHEBI:58416"/>
        <label>6</label>
    </ligand>
</feature>
<evidence type="ECO:0000256" key="8">
    <source>
        <dbReference type="ARBA" id="ARBA00022723"/>
    </source>
</evidence>
<accession>A0AAN8UWL1</accession>
<feature type="binding site" evidence="16">
    <location>
        <position position="210"/>
    </location>
    <ligand>
        <name>chlorophyll a</name>
        <dbReference type="ChEBI" id="CHEBI:58416"/>
        <label>1</label>
    </ligand>
</feature>
<evidence type="ECO:0000256" key="1">
    <source>
        <dbReference type="ARBA" id="ARBA00004454"/>
    </source>
</evidence>
<keyword evidence="4 17" id="KW-0150">Chloroplast</keyword>
<keyword evidence="14" id="KW-0472">Membrane</keyword>
<evidence type="ECO:0000256" key="6">
    <source>
        <dbReference type="ARBA" id="ARBA00022640"/>
    </source>
</evidence>
<dbReference type="GO" id="GO:0009523">
    <property type="term" value="C:photosystem II"/>
    <property type="evidence" value="ECO:0007669"/>
    <property type="project" value="UniProtKB-KW"/>
</dbReference>
<dbReference type="SUPFAM" id="SSF103511">
    <property type="entry name" value="Chlorophyll a-b binding protein"/>
    <property type="match status" value="1"/>
</dbReference>
<keyword evidence="12 17" id="KW-0157">Chromophore</keyword>
<keyword evidence="6 17" id="KW-0934">Plastid</keyword>
<feature type="binding site" evidence="16">
    <location>
        <position position="227"/>
    </location>
    <ligand>
        <name>chlorophyll a</name>
        <dbReference type="ChEBI" id="CHEBI:58416"/>
        <label>1</label>
    </ligand>
</feature>
<feature type="coiled-coil region" evidence="18">
    <location>
        <begin position="271"/>
        <end position="298"/>
    </location>
</feature>
<dbReference type="PANTHER" id="PTHR21649">
    <property type="entry name" value="CHLOROPHYLL A/B BINDING PROTEIN"/>
    <property type="match status" value="1"/>
</dbReference>
<feature type="binding site" evidence="16">
    <location>
        <position position="76"/>
    </location>
    <ligand>
        <name>chlorophyll a</name>
        <dbReference type="ChEBI" id="CHEBI:58416"/>
        <label>1</label>
    </ligand>
</feature>
<dbReference type="FunFam" id="1.10.3460.10:FF:000001">
    <property type="entry name" value="Chlorophyll a-b binding protein, chloroplastic"/>
    <property type="match status" value="1"/>
</dbReference>
<evidence type="ECO:0000313" key="19">
    <source>
        <dbReference type="EMBL" id="KAK6917218.1"/>
    </source>
</evidence>
<dbReference type="GO" id="GO:0009535">
    <property type="term" value="C:chloroplast thylakoid membrane"/>
    <property type="evidence" value="ECO:0007669"/>
    <property type="project" value="UniProtKB-SubCell"/>
</dbReference>
<evidence type="ECO:0000256" key="3">
    <source>
        <dbReference type="ARBA" id="ARBA00022494"/>
    </source>
</evidence>
<dbReference type="GO" id="GO:0046872">
    <property type="term" value="F:metal ion binding"/>
    <property type="evidence" value="ECO:0007669"/>
    <property type="project" value="UniProtKB-KW"/>
</dbReference>
<feature type="binding site" evidence="16">
    <location>
        <position position="242"/>
    </location>
    <ligand>
        <name>chlorophyll a</name>
        <dbReference type="ChEBI" id="CHEBI:58416"/>
        <label>1</label>
    </ligand>
</feature>
<feature type="binding site" evidence="16">
    <location>
        <position position="82"/>
    </location>
    <ligand>
        <name>chlorophyll a</name>
        <dbReference type="ChEBI" id="CHEBI:58416"/>
        <label>1</label>
    </ligand>
</feature>
<comment type="subcellular location">
    <subcellularLocation>
        <location evidence="1">Plastid</location>
        <location evidence="1">Chloroplast thylakoid membrane</location>
        <topology evidence="1">Multi-pass membrane protein</topology>
    </subcellularLocation>
</comment>
<evidence type="ECO:0000256" key="4">
    <source>
        <dbReference type="ARBA" id="ARBA00022528"/>
    </source>
</evidence>
<feature type="binding site" evidence="16">
    <location>
        <position position="133"/>
    </location>
    <ligand>
        <name>chlorophyll a</name>
        <dbReference type="ChEBI" id="CHEBI:58416"/>
        <label>1</label>
    </ligand>
</feature>
<evidence type="ECO:0000256" key="5">
    <source>
        <dbReference type="ARBA" id="ARBA00022531"/>
    </source>
</evidence>
<sequence>MAASTMALSSPSFAGKVVKLAPEVLGTGRVSMRKTGPRPVSPGSPWYGPDRVKYLGPLSGEPPSYLTGEFPGDYGWDTAGLSADPETFAKNRELEVIHCRWAMLGALGCVFPELLARNGVKFGEAVWFKAGAQIFSPGGLDYLGNPSLIHAQSILAIWACQVVLMGAVEGYRIAGGPLGEVTDPLYPGGSFDPLGLADDPEAFAELKVKEIKNGRLAMFSMFGFFVQAIVTGKGPLENLADHLADPVNNNAWAYATNFVPGKLQMAEGTRQKSLKEQFRKFEARMQEWASEAKEHRAQVEKRLKLENPFQNNDLSLPQPLGQKHQKQCQSDSNSIYTATESLGTPLYLNIENQNSTTNPEPEEDSETPQEFLSISIGFPQTYQDPLPQNPPEWVENEIDDIQMLIQLLGLSDFTEEEQKKAFLAAKTTVLCTGIS</sequence>
<comment type="similarity">
    <text evidence="2 17">Belongs to the light-harvesting chlorophyll a/b-binding (LHC) protein family.</text>
</comment>
<dbReference type="Pfam" id="PF00504">
    <property type="entry name" value="Chloroa_b-bind"/>
    <property type="match status" value="1"/>
</dbReference>
<dbReference type="GO" id="GO:0009522">
    <property type="term" value="C:photosystem I"/>
    <property type="evidence" value="ECO:0007669"/>
    <property type="project" value="UniProtKB-KW"/>
</dbReference>
<feature type="binding site" evidence="16">
    <location>
        <position position="209"/>
    </location>
    <ligand>
        <name>chlorophyll a</name>
        <dbReference type="ChEBI" id="CHEBI:58416"/>
        <label>1</label>
    </ligand>
</feature>
<keyword evidence="10" id="KW-0460">Magnesium</keyword>
<keyword evidence="8" id="KW-0479">Metal-binding</keyword>
<dbReference type="AlphaFoldDB" id="A0AAN8UWL1"/>
<evidence type="ECO:0000256" key="17">
    <source>
        <dbReference type="RuleBase" id="RU363080"/>
    </source>
</evidence>
<keyword evidence="5 17" id="KW-0602">Photosynthesis</keyword>
<dbReference type="GO" id="GO:0009765">
    <property type="term" value="P:photosynthesis, light harvesting"/>
    <property type="evidence" value="ECO:0007669"/>
    <property type="project" value="InterPro"/>
</dbReference>
<feature type="binding site" description="axial binding residue" evidence="16">
    <location>
        <position position="100"/>
    </location>
    <ligand>
        <name>chlorophyll b</name>
        <dbReference type="ChEBI" id="CHEBI:61721"/>
        <label>1</label>
    </ligand>
    <ligandPart>
        <name>Mg</name>
        <dbReference type="ChEBI" id="CHEBI:25107"/>
    </ligandPart>
</feature>
<feature type="binding site" description="axial binding residue" evidence="16">
    <location>
        <position position="54"/>
    </location>
    <ligand>
        <name>chlorophyll b</name>
        <dbReference type="ChEBI" id="CHEBI:61721"/>
        <label>1</label>
    </ligand>
    <ligandPart>
        <name>Mg</name>
        <dbReference type="ChEBI" id="CHEBI:25107"/>
    </ligandPart>
</feature>
<dbReference type="InterPro" id="IPR022796">
    <property type="entry name" value="Chloroa_b-bind"/>
</dbReference>
<keyword evidence="3 16" id="KW-0148">Chlorophyll</keyword>
<evidence type="ECO:0000256" key="10">
    <source>
        <dbReference type="ARBA" id="ARBA00022842"/>
    </source>
</evidence>
<dbReference type="EMBL" id="JBAMMX010000023">
    <property type="protein sequence ID" value="KAK6917218.1"/>
    <property type="molecule type" value="Genomic_DNA"/>
</dbReference>
<dbReference type="Proteomes" id="UP001370490">
    <property type="component" value="Unassembled WGS sequence"/>
</dbReference>
<reference evidence="19 20" key="1">
    <citation type="submission" date="2023-12" db="EMBL/GenBank/DDBJ databases">
        <title>A high-quality genome assembly for Dillenia turbinata (Dilleniales).</title>
        <authorList>
            <person name="Chanderbali A."/>
        </authorList>
    </citation>
    <scope>NUCLEOTIDE SEQUENCE [LARGE SCALE GENOMIC DNA]</scope>
    <source>
        <strain evidence="19">LSX21</strain>
        <tissue evidence="19">Leaf</tissue>
    </source>
</reference>
<feature type="binding site" evidence="16">
    <location>
        <position position="213"/>
    </location>
    <ligand>
        <name>chlorophyll a</name>
        <dbReference type="ChEBI" id="CHEBI:58416"/>
        <label>1</label>
    </ligand>
</feature>
<evidence type="ECO:0000256" key="12">
    <source>
        <dbReference type="ARBA" id="ARBA00022991"/>
    </source>
</evidence>
<dbReference type="InterPro" id="IPR001344">
    <property type="entry name" value="Chloro_AB-bd_pln"/>
</dbReference>
<evidence type="ECO:0000256" key="2">
    <source>
        <dbReference type="ARBA" id="ARBA00007259"/>
    </source>
</evidence>
<dbReference type="GO" id="GO:0016168">
    <property type="term" value="F:chlorophyll binding"/>
    <property type="evidence" value="ECO:0007669"/>
    <property type="project" value="UniProtKB-KW"/>
</dbReference>
<gene>
    <name evidence="19" type="ORF">RJ641_017969</name>
</gene>
<keyword evidence="11" id="KW-1133">Transmembrane helix</keyword>
<evidence type="ECO:0000256" key="16">
    <source>
        <dbReference type="PIRSR" id="PIRSR601344-1"/>
    </source>
</evidence>
<name>A0AAN8UWL1_9MAGN</name>
<feature type="binding site" evidence="16">
    <location>
        <position position="95"/>
    </location>
    <ligand>
        <name>chlorophyll a</name>
        <dbReference type="ChEBI" id="CHEBI:58416"/>
        <label>1</label>
    </ligand>
</feature>
<evidence type="ECO:0000256" key="15">
    <source>
        <dbReference type="ARBA" id="ARBA00023276"/>
    </source>
</evidence>
<keyword evidence="15 17" id="KW-0604">Photosystem II</keyword>
<feature type="binding site" description="axial binding residue" evidence="16">
    <location>
        <position position="161"/>
    </location>
    <ligand>
        <name>chlorophyll b</name>
        <dbReference type="ChEBI" id="CHEBI:61721"/>
        <label>1</label>
    </ligand>
    <ligandPart>
        <name>Mg</name>
        <dbReference type="ChEBI" id="CHEBI:25107"/>
    </ligandPart>
</feature>
<keyword evidence="9 17" id="KW-0603">Photosystem I</keyword>
<comment type="function">
    <text evidence="17">The light-harvesting complex (LHC) functions as a light receptor, it captures and delivers excitation energy to photosystems with which it is closely associated.</text>
</comment>
<organism evidence="19 20">
    <name type="scientific">Dillenia turbinata</name>
    <dbReference type="NCBI Taxonomy" id="194707"/>
    <lineage>
        <taxon>Eukaryota</taxon>
        <taxon>Viridiplantae</taxon>
        <taxon>Streptophyta</taxon>
        <taxon>Embryophyta</taxon>
        <taxon>Tracheophyta</taxon>
        <taxon>Spermatophyta</taxon>
        <taxon>Magnoliopsida</taxon>
        <taxon>eudicotyledons</taxon>
        <taxon>Gunneridae</taxon>
        <taxon>Pentapetalae</taxon>
        <taxon>Dilleniales</taxon>
        <taxon>Dilleniaceae</taxon>
        <taxon>Dillenia</taxon>
    </lineage>
</organism>
<feature type="binding site" description="axial binding residue" evidence="16">
    <location>
        <position position="178"/>
    </location>
    <ligand>
        <name>chlorophyll b</name>
        <dbReference type="ChEBI" id="CHEBI:61721"/>
        <label>1</label>
    </ligand>
    <ligandPart>
        <name>Mg</name>
        <dbReference type="ChEBI" id="CHEBI:25107"/>
    </ligandPart>
</feature>
<dbReference type="Gene3D" id="1.10.3460.10">
    <property type="entry name" value="Chlorophyll a/b binding protein domain"/>
    <property type="match status" value="1"/>
</dbReference>
<keyword evidence="20" id="KW-1185">Reference proteome</keyword>
<feature type="binding site" evidence="16">
    <location>
        <position position="143"/>
    </location>
    <ligand>
        <name>chlorophyll a</name>
        <dbReference type="ChEBI" id="CHEBI:58416"/>
        <label>1</label>
    </ligand>
</feature>
<evidence type="ECO:0000256" key="7">
    <source>
        <dbReference type="ARBA" id="ARBA00022692"/>
    </source>
</evidence>
<evidence type="ECO:0000256" key="18">
    <source>
        <dbReference type="SAM" id="Coils"/>
    </source>
</evidence>
<evidence type="ECO:0000313" key="20">
    <source>
        <dbReference type="Proteomes" id="UP001370490"/>
    </source>
</evidence>
<feature type="binding site" description="axial binding residue" evidence="16">
    <location>
        <position position="169"/>
    </location>
    <ligand>
        <name>chlorophyll b</name>
        <dbReference type="ChEBI" id="CHEBI:61721"/>
        <label>1</label>
    </ligand>
    <ligandPart>
        <name>Mg</name>
        <dbReference type="ChEBI" id="CHEBI:25107"/>
    </ligandPart>
</feature>